<evidence type="ECO:0000256" key="5">
    <source>
        <dbReference type="ARBA" id="ARBA00017242"/>
    </source>
</evidence>
<dbReference type="Pfam" id="PF02785">
    <property type="entry name" value="Biotin_carb_C"/>
    <property type="match status" value="1"/>
</dbReference>
<dbReference type="InterPro" id="IPR004549">
    <property type="entry name" value="Acetyl_CoA_COase_biotin_COase"/>
</dbReference>
<dbReference type="InterPro" id="IPR011054">
    <property type="entry name" value="Rudment_hybrid_motif"/>
</dbReference>
<comment type="catalytic activity">
    <reaction evidence="17 19">
        <text>N(6)-biotinyl-L-lysyl-[protein] + hydrogencarbonate + ATP = N(6)-carboxybiotinyl-L-lysyl-[protein] + ADP + phosphate + H(+)</text>
        <dbReference type="Rhea" id="RHEA:13501"/>
        <dbReference type="Rhea" id="RHEA-COMP:10505"/>
        <dbReference type="Rhea" id="RHEA-COMP:10506"/>
        <dbReference type="ChEBI" id="CHEBI:15378"/>
        <dbReference type="ChEBI" id="CHEBI:17544"/>
        <dbReference type="ChEBI" id="CHEBI:30616"/>
        <dbReference type="ChEBI" id="CHEBI:43474"/>
        <dbReference type="ChEBI" id="CHEBI:83144"/>
        <dbReference type="ChEBI" id="CHEBI:83145"/>
        <dbReference type="ChEBI" id="CHEBI:456216"/>
        <dbReference type="EC" id="6.3.4.14"/>
    </reaction>
</comment>
<dbReference type="NCBIfam" id="NF006367">
    <property type="entry name" value="PRK08591.1"/>
    <property type="match status" value="1"/>
</dbReference>
<evidence type="ECO:0000256" key="14">
    <source>
        <dbReference type="ARBA" id="ARBA00023160"/>
    </source>
</evidence>
<keyword evidence="14 19" id="KW-0275">Fatty acid biosynthesis</keyword>
<dbReference type="Pfam" id="PF02786">
    <property type="entry name" value="CPSase_L_D2"/>
    <property type="match status" value="1"/>
</dbReference>
<keyword evidence="13 19" id="KW-0443">Lipid metabolism</keyword>
<evidence type="ECO:0000259" key="20">
    <source>
        <dbReference type="PROSITE" id="PS50975"/>
    </source>
</evidence>
<protein>
    <recommendedName>
        <fullName evidence="5 19">Biotin carboxylase</fullName>
        <ecNumber evidence="4 19">6.3.4.14</ecNumber>
    </recommendedName>
    <alternativeName>
        <fullName evidence="16 19">Acetyl-coenzyme A carboxylase biotin carboxylase subunit A</fullName>
    </alternativeName>
</protein>
<dbReference type="SUPFAM" id="SSF51246">
    <property type="entry name" value="Rudiment single hybrid motif"/>
    <property type="match status" value="1"/>
</dbReference>
<dbReference type="InterPro" id="IPR016185">
    <property type="entry name" value="PreATP-grasp_dom_sf"/>
</dbReference>
<dbReference type="SUPFAM" id="SSF56059">
    <property type="entry name" value="Glutathione synthetase ATP-binding domain-like"/>
    <property type="match status" value="1"/>
</dbReference>
<dbReference type="InterPro" id="IPR005481">
    <property type="entry name" value="BC-like_N"/>
</dbReference>
<dbReference type="InterPro" id="IPR051602">
    <property type="entry name" value="ACC_Biotin_Carboxylase"/>
</dbReference>
<evidence type="ECO:0000256" key="3">
    <source>
        <dbReference type="ARBA" id="ARBA00011750"/>
    </source>
</evidence>
<evidence type="ECO:0000313" key="23">
    <source>
        <dbReference type="Proteomes" id="UP000290849"/>
    </source>
</evidence>
<dbReference type="GO" id="GO:0006633">
    <property type="term" value="P:fatty acid biosynthetic process"/>
    <property type="evidence" value="ECO:0007669"/>
    <property type="project" value="UniProtKB-KW"/>
</dbReference>
<keyword evidence="12" id="KW-0460">Magnesium</keyword>
<dbReference type="OrthoDB" id="9803706at2"/>
<evidence type="ECO:0000256" key="7">
    <source>
        <dbReference type="ARBA" id="ARBA00022598"/>
    </source>
</evidence>
<keyword evidence="10 19" id="KW-0276">Fatty acid metabolism</keyword>
<dbReference type="Pfam" id="PF00289">
    <property type="entry name" value="Biotin_carb_N"/>
    <property type="match status" value="1"/>
</dbReference>
<dbReference type="InterPro" id="IPR005482">
    <property type="entry name" value="Biotin_COase_C"/>
</dbReference>
<evidence type="ECO:0000256" key="18">
    <source>
        <dbReference type="PROSITE-ProRule" id="PRU00409"/>
    </source>
</evidence>
<dbReference type="PANTHER" id="PTHR48095:SF2">
    <property type="entry name" value="BIOTIN CARBOXYLASE, CHLOROPLASTIC"/>
    <property type="match status" value="1"/>
</dbReference>
<feature type="domain" description="Biotin carboxylation" evidence="21">
    <location>
        <begin position="1"/>
        <end position="445"/>
    </location>
</feature>
<evidence type="ECO:0000256" key="11">
    <source>
        <dbReference type="ARBA" id="ARBA00022840"/>
    </source>
</evidence>
<keyword evidence="7 19" id="KW-0436">Ligase</keyword>
<evidence type="ECO:0000256" key="12">
    <source>
        <dbReference type="ARBA" id="ARBA00022842"/>
    </source>
</evidence>
<evidence type="ECO:0000256" key="13">
    <source>
        <dbReference type="ARBA" id="ARBA00023098"/>
    </source>
</evidence>
<evidence type="ECO:0000256" key="2">
    <source>
        <dbReference type="ARBA" id="ARBA00004956"/>
    </source>
</evidence>
<evidence type="ECO:0000256" key="9">
    <source>
        <dbReference type="ARBA" id="ARBA00022741"/>
    </source>
</evidence>
<dbReference type="Proteomes" id="UP000290849">
    <property type="component" value="Unassembled WGS sequence"/>
</dbReference>
<keyword evidence="23" id="KW-1185">Reference proteome</keyword>
<gene>
    <name evidence="22" type="primary">accC</name>
    <name evidence="22" type="ORF">C7R54_24645</name>
</gene>
<accession>A0A4Q1HE95</accession>
<evidence type="ECO:0000259" key="21">
    <source>
        <dbReference type="PROSITE" id="PS50979"/>
    </source>
</evidence>
<keyword evidence="9 18" id="KW-0547">Nucleotide-binding</keyword>
<evidence type="ECO:0000256" key="16">
    <source>
        <dbReference type="ARBA" id="ARBA00033786"/>
    </source>
</evidence>
<dbReference type="UniPathway" id="UPA00655">
    <property type="reaction ID" value="UER00711"/>
</dbReference>
<comment type="pathway">
    <text evidence="2 19">Lipid metabolism; malonyl-CoA biosynthesis; malonyl-CoA from acetyl-CoA: step 1/1.</text>
</comment>
<evidence type="ECO:0000256" key="8">
    <source>
        <dbReference type="ARBA" id="ARBA00022723"/>
    </source>
</evidence>
<evidence type="ECO:0000256" key="15">
    <source>
        <dbReference type="ARBA" id="ARBA00023267"/>
    </source>
</evidence>
<evidence type="ECO:0000256" key="19">
    <source>
        <dbReference type="RuleBase" id="RU365063"/>
    </source>
</evidence>
<dbReference type="PROSITE" id="PS00866">
    <property type="entry name" value="CPSASE_1"/>
    <property type="match status" value="1"/>
</dbReference>
<keyword evidence="6 19" id="KW-0444">Lipid biosynthesis</keyword>
<feature type="domain" description="ATP-grasp" evidence="20">
    <location>
        <begin position="120"/>
        <end position="317"/>
    </location>
</feature>
<sequence length="448" mass="49772">MFEKILIANRGEIALRIQRACRELGIKTVVVHSEADREAKYVRLADESVCIGPAPSRESYLNMPAIISAAEVTDAEAIHPGYGFLSENADFADRVEKSGFVFIGPRPDSIRLMGDKVSAKRAMIEAGVPVVPGSEGALPDNPQEIMRIAREVGYPVIIKAAGGGGGRGMRVVYTEAALINAVTMTRSEAGAAFNNPEVYMEKFLENPRHVEIQVLADGGRNAVWLGERDCSMQRRHQKVIEEAPAPGIARRLIERIGDRCADACRKIGYRGAGTFEFLYENGEFYFIEMNTRIQVEHPVTELITGIDLVQQQIRIAAGEKFTLRQRDVQFKGHALECRINAEDPFRFVPSPGRITNWHTPGGPGVRIDSHAFNGYFVPPNYDSMIAKVITYGDDREQALARMRIALSEMVVEGISTNIPLHRELLQDARFIEGGTSIHYLEHKLSQRP</sequence>
<evidence type="ECO:0000256" key="10">
    <source>
        <dbReference type="ARBA" id="ARBA00022832"/>
    </source>
</evidence>
<dbReference type="GO" id="GO:0004075">
    <property type="term" value="F:biotin carboxylase activity"/>
    <property type="evidence" value="ECO:0007669"/>
    <property type="project" value="UniProtKB-EC"/>
</dbReference>
<evidence type="ECO:0000256" key="1">
    <source>
        <dbReference type="ARBA" id="ARBA00003761"/>
    </source>
</evidence>
<dbReference type="Gene3D" id="3.30.1490.20">
    <property type="entry name" value="ATP-grasp fold, A domain"/>
    <property type="match status" value="1"/>
</dbReference>
<keyword evidence="11 18" id="KW-0067">ATP-binding</keyword>
<evidence type="ECO:0000313" key="22">
    <source>
        <dbReference type="EMBL" id="RXN84562.1"/>
    </source>
</evidence>
<evidence type="ECO:0000256" key="4">
    <source>
        <dbReference type="ARBA" id="ARBA00013263"/>
    </source>
</evidence>
<proteinExistence type="predicted"/>
<organism evidence="22 23">
    <name type="scientific">Achromobacter aloeverae</name>
    <dbReference type="NCBI Taxonomy" id="1750518"/>
    <lineage>
        <taxon>Bacteria</taxon>
        <taxon>Pseudomonadati</taxon>
        <taxon>Pseudomonadota</taxon>
        <taxon>Betaproteobacteria</taxon>
        <taxon>Burkholderiales</taxon>
        <taxon>Alcaligenaceae</taxon>
        <taxon>Achromobacter</taxon>
    </lineage>
</organism>
<dbReference type="Gene3D" id="3.40.50.20">
    <property type="match status" value="1"/>
</dbReference>
<comment type="function">
    <text evidence="1 19">This protein is a component of the acetyl coenzyme A carboxylase complex; first, biotin carboxylase catalyzes the carboxylation of the carrier protein and then the transcarboxylase transfers the carboxyl group to form malonyl-CoA.</text>
</comment>
<reference evidence="22 23" key="1">
    <citation type="journal article" date="2017" name="Int. J. Syst. Evol. Microbiol.">
        <title>Achromobacter aloeverae sp. nov., isolated from the root of Aloe vera (L.) Burm.f.</title>
        <authorList>
            <person name="Kuncharoen N."/>
            <person name="Muramatsu Y."/>
            <person name="Shibata C."/>
            <person name="Kamakura Y."/>
            <person name="Nakagawa Y."/>
            <person name="Tanasupawat S."/>
        </authorList>
    </citation>
    <scope>NUCLEOTIDE SEQUENCE [LARGE SCALE GENOMIC DNA]</scope>
    <source>
        <strain evidence="22 23">AVA-1</strain>
    </source>
</reference>
<dbReference type="FunFam" id="3.40.50.20:FF:000010">
    <property type="entry name" value="Propionyl-CoA carboxylase subunit alpha"/>
    <property type="match status" value="1"/>
</dbReference>
<dbReference type="GO" id="GO:0005524">
    <property type="term" value="F:ATP binding"/>
    <property type="evidence" value="ECO:0007669"/>
    <property type="project" value="UniProtKB-UniRule"/>
</dbReference>
<dbReference type="NCBIfam" id="TIGR00514">
    <property type="entry name" value="accC"/>
    <property type="match status" value="1"/>
</dbReference>
<dbReference type="EC" id="6.3.4.14" evidence="4 19"/>
<dbReference type="SUPFAM" id="SSF52440">
    <property type="entry name" value="PreATP-grasp domain"/>
    <property type="match status" value="1"/>
</dbReference>
<dbReference type="InterPro" id="IPR011764">
    <property type="entry name" value="Biotin_carboxylation_dom"/>
</dbReference>
<name>A0A4Q1HE95_9BURK</name>
<evidence type="ECO:0000256" key="6">
    <source>
        <dbReference type="ARBA" id="ARBA00022516"/>
    </source>
</evidence>
<keyword evidence="8" id="KW-0479">Metal-binding</keyword>
<dbReference type="AlphaFoldDB" id="A0A4Q1HE95"/>
<dbReference type="PROSITE" id="PS50979">
    <property type="entry name" value="BC"/>
    <property type="match status" value="1"/>
</dbReference>
<dbReference type="PANTHER" id="PTHR48095">
    <property type="entry name" value="PYRUVATE CARBOXYLASE SUBUNIT A"/>
    <property type="match status" value="1"/>
</dbReference>
<dbReference type="PROSITE" id="PS00867">
    <property type="entry name" value="CPSASE_2"/>
    <property type="match status" value="1"/>
</dbReference>
<dbReference type="InterPro" id="IPR005479">
    <property type="entry name" value="CPAse_ATP-bd"/>
</dbReference>
<comment type="caution">
    <text evidence="22">The sequence shown here is derived from an EMBL/GenBank/DDBJ whole genome shotgun (WGS) entry which is preliminary data.</text>
</comment>
<evidence type="ECO:0000256" key="17">
    <source>
        <dbReference type="ARBA" id="ARBA00048600"/>
    </source>
</evidence>
<dbReference type="InterPro" id="IPR013815">
    <property type="entry name" value="ATP_grasp_subdomain_1"/>
</dbReference>
<comment type="subunit">
    <text evidence="3 19">Acetyl-CoA carboxylase is a heterohexamer of biotin carboxyl carrier protein, biotin carboxylase and the two subunits of carboxyl transferase in a 2:2 complex.</text>
</comment>
<keyword evidence="15 19" id="KW-0092">Biotin</keyword>
<dbReference type="SMART" id="SM00878">
    <property type="entry name" value="Biotin_carb_C"/>
    <property type="match status" value="1"/>
</dbReference>
<dbReference type="GO" id="GO:0046872">
    <property type="term" value="F:metal ion binding"/>
    <property type="evidence" value="ECO:0007669"/>
    <property type="project" value="UniProtKB-KW"/>
</dbReference>
<dbReference type="Gene3D" id="3.30.470.20">
    <property type="entry name" value="ATP-grasp fold, B domain"/>
    <property type="match status" value="1"/>
</dbReference>
<dbReference type="InterPro" id="IPR011761">
    <property type="entry name" value="ATP-grasp"/>
</dbReference>
<dbReference type="EMBL" id="PYAL01000008">
    <property type="protein sequence ID" value="RXN84562.1"/>
    <property type="molecule type" value="Genomic_DNA"/>
</dbReference>
<dbReference type="PROSITE" id="PS50975">
    <property type="entry name" value="ATP_GRASP"/>
    <property type="match status" value="1"/>
</dbReference>
<dbReference type="GO" id="GO:2001295">
    <property type="term" value="P:malonyl-CoA biosynthetic process"/>
    <property type="evidence" value="ECO:0007669"/>
    <property type="project" value="UniProtKB-UniPathway"/>
</dbReference>
<dbReference type="RefSeq" id="WP_129153390.1">
    <property type="nucleotide sequence ID" value="NZ_JBHSDO010000018.1"/>
</dbReference>